<organism evidence="3">
    <name type="scientific">marine sediment metagenome</name>
    <dbReference type="NCBI Taxonomy" id="412755"/>
    <lineage>
        <taxon>unclassified sequences</taxon>
        <taxon>metagenomes</taxon>
        <taxon>ecological metagenomes</taxon>
    </lineage>
</organism>
<evidence type="ECO:0000256" key="1">
    <source>
        <dbReference type="ARBA" id="ARBA00022490"/>
    </source>
</evidence>
<protein>
    <recommendedName>
        <fullName evidence="4">Formate dehydrogenase family accessory protein FdhD</fullName>
    </recommendedName>
</protein>
<evidence type="ECO:0000313" key="3">
    <source>
        <dbReference type="EMBL" id="GAG73574.1"/>
    </source>
</evidence>
<name>X0ZVS0_9ZZZZ</name>
<comment type="caution">
    <text evidence="3">The sequence shown here is derived from an EMBL/GenBank/DDBJ whole genome shotgun (WGS) entry which is preliminary data.</text>
</comment>
<evidence type="ECO:0000256" key="2">
    <source>
        <dbReference type="ARBA" id="ARBA00023150"/>
    </source>
</evidence>
<dbReference type="SUPFAM" id="SSF53927">
    <property type="entry name" value="Cytidine deaminase-like"/>
    <property type="match status" value="1"/>
</dbReference>
<keyword evidence="2" id="KW-0501">Molybdenum cofactor biosynthesis</keyword>
<gene>
    <name evidence="3" type="ORF">S01H4_02572</name>
</gene>
<proteinExistence type="inferred from homology"/>
<dbReference type="PANTHER" id="PTHR30592">
    <property type="entry name" value="FORMATE DEHYDROGENASE"/>
    <property type="match status" value="1"/>
</dbReference>
<keyword evidence="1" id="KW-0963">Cytoplasm</keyword>
<reference evidence="3" key="1">
    <citation type="journal article" date="2014" name="Front. Microbiol.">
        <title>High frequency of phylogenetically diverse reductive dehalogenase-homologous genes in deep subseafloor sedimentary metagenomes.</title>
        <authorList>
            <person name="Kawai M."/>
            <person name="Futagami T."/>
            <person name="Toyoda A."/>
            <person name="Takaki Y."/>
            <person name="Nishi S."/>
            <person name="Hori S."/>
            <person name="Arai W."/>
            <person name="Tsubouchi T."/>
            <person name="Morono Y."/>
            <person name="Uchiyama I."/>
            <person name="Ito T."/>
            <person name="Fujiyama A."/>
            <person name="Inagaki F."/>
            <person name="Takami H."/>
        </authorList>
    </citation>
    <scope>NUCLEOTIDE SEQUENCE</scope>
    <source>
        <strain evidence="3">Expedition CK06-06</strain>
    </source>
</reference>
<dbReference type="NCBIfam" id="TIGR00129">
    <property type="entry name" value="fdhD_narQ"/>
    <property type="match status" value="1"/>
</dbReference>
<dbReference type="Gene3D" id="3.40.140.10">
    <property type="entry name" value="Cytidine Deaminase, domain 2"/>
    <property type="match status" value="1"/>
</dbReference>
<dbReference type="PIRSF" id="PIRSF015626">
    <property type="entry name" value="FdhD"/>
    <property type="match status" value="1"/>
</dbReference>
<dbReference type="InterPro" id="IPR016193">
    <property type="entry name" value="Cytidine_deaminase-like"/>
</dbReference>
<dbReference type="Pfam" id="PF02634">
    <property type="entry name" value="FdhD-NarQ"/>
    <property type="match status" value="1"/>
</dbReference>
<dbReference type="PANTHER" id="PTHR30592:SF1">
    <property type="entry name" value="SULFUR CARRIER PROTEIN FDHD"/>
    <property type="match status" value="1"/>
</dbReference>
<dbReference type="EMBL" id="BART01000570">
    <property type="protein sequence ID" value="GAG73574.1"/>
    <property type="molecule type" value="Genomic_DNA"/>
</dbReference>
<dbReference type="Gene3D" id="3.10.20.10">
    <property type="match status" value="1"/>
</dbReference>
<dbReference type="HAMAP" id="MF_00187">
    <property type="entry name" value="FdhD"/>
    <property type="match status" value="1"/>
</dbReference>
<dbReference type="InterPro" id="IPR003786">
    <property type="entry name" value="FdhD"/>
</dbReference>
<dbReference type="GO" id="GO:0016783">
    <property type="term" value="F:sulfurtransferase activity"/>
    <property type="evidence" value="ECO:0007669"/>
    <property type="project" value="InterPro"/>
</dbReference>
<dbReference type="GO" id="GO:0006777">
    <property type="term" value="P:Mo-molybdopterin cofactor biosynthetic process"/>
    <property type="evidence" value="ECO:0007669"/>
    <property type="project" value="UniProtKB-KW"/>
</dbReference>
<dbReference type="AlphaFoldDB" id="X0ZVS0"/>
<evidence type="ECO:0008006" key="4">
    <source>
        <dbReference type="Google" id="ProtNLM"/>
    </source>
</evidence>
<accession>X0ZVS0</accession>
<sequence length="278" mass="31098">MEKLEGRISKLGKKIKIEKIKASSGNADLIDIIPFELLFTISLNGNAISTISCSPASLIELTVGYLVNNGYIKNYSDIELLKICRQDIGKIISRNDLSSRIEVTATIDKDKIRHSDSLRFISLECGSIDDFIFEKGLKKIKSNLTVASDVVLTLNRETLNQQRYKKEFGGLHSAALFNKDGNLLNLAEDIGRHNCIDKITGYMLIKRLPPEDKIIFTTGRLGIDVIYKICRMQIPIIVTNSSVTFSAAALAKKINLTVIGYARGGRFNIYSWPRRILK</sequence>